<comment type="similarity">
    <text evidence="1">Belongs to the bacterial ring-hydroxylating dioxygenase beta subunit family.</text>
</comment>
<dbReference type="GO" id="GO:0019380">
    <property type="term" value="P:3-phenylpropionate catabolic process"/>
    <property type="evidence" value="ECO:0007669"/>
    <property type="project" value="TreeGrafter"/>
</dbReference>
<dbReference type="RefSeq" id="WP_021688674.1">
    <property type="nucleotide sequence ID" value="NZ_BASZ01000001.1"/>
</dbReference>
<dbReference type="InterPro" id="IPR032710">
    <property type="entry name" value="NTF2-like_dom_sf"/>
</dbReference>
<dbReference type="eggNOG" id="COG5517">
    <property type="taxonomic scope" value="Bacteria"/>
</dbReference>
<gene>
    <name evidence="3" type="ORF">NT2_01_05410</name>
</gene>
<dbReference type="SUPFAM" id="SSF54427">
    <property type="entry name" value="NTF2-like"/>
    <property type="match status" value="1"/>
</dbReference>
<sequence>MRQASLEETHRIARFLFDEAELLDNRQYRDWLALFADDCTYQVPSRIHRQQDGLADDWAVDKELGGAADLPITMHNRLTLEASIERILSGRTISENPPWFTERLITNIAADQGDEAGAFAVRSKFVIQRYKGGREQVIFGHRQDRLDQAGDGFLIRHRRVILSSDSYRWTNFVFI</sequence>
<comment type="caution">
    <text evidence="3">The sequence shown here is derived from an EMBL/GenBank/DDBJ whole genome shotgun (WGS) entry which is preliminary data.</text>
</comment>
<name>U2YI86_9SPHN</name>
<proteinExistence type="inferred from homology"/>
<evidence type="ECO:0000313" key="4">
    <source>
        <dbReference type="Proteomes" id="UP000016568"/>
    </source>
</evidence>
<dbReference type="OrthoDB" id="7446267at2"/>
<keyword evidence="3" id="KW-0223">Dioxygenase</keyword>
<accession>U2YI86</accession>
<dbReference type="PANTHER" id="PTHR41534">
    <property type="entry name" value="BLR3401 PROTEIN"/>
    <property type="match status" value="1"/>
</dbReference>
<keyword evidence="2" id="KW-0560">Oxidoreductase</keyword>
<evidence type="ECO:0000256" key="1">
    <source>
        <dbReference type="ARBA" id="ARBA00009570"/>
    </source>
</evidence>
<dbReference type="GO" id="GO:0051213">
    <property type="term" value="F:dioxygenase activity"/>
    <property type="evidence" value="ECO:0007669"/>
    <property type="project" value="UniProtKB-KW"/>
</dbReference>
<dbReference type="KEGG" id="ntd:EGO55_14440"/>
<evidence type="ECO:0000313" key="3">
    <source>
        <dbReference type="EMBL" id="GAD47767.1"/>
    </source>
</evidence>
<evidence type="ECO:0000256" key="2">
    <source>
        <dbReference type="ARBA" id="ARBA00023002"/>
    </source>
</evidence>
<dbReference type="EMBL" id="BASZ01000001">
    <property type="protein sequence ID" value="GAD47767.1"/>
    <property type="molecule type" value="Genomic_DNA"/>
</dbReference>
<dbReference type="InterPro" id="IPR000391">
    <property type="entry name" value="Rng_hydr_dOase-bsu"/>
</dbReference>
<dbReference type="Gene3D" id="3.10.450.50">
    <property type="match status" value="1"/>
</dbReference>
<reference evidence="3 4" key="1">
    <citation type="submission" date="2013-09" db="EMBL/GenBank/DDBJ databases">
        <title>Whole genome shotgun sequence of Novosphingobium tardaugens NBRC 16725.</title>
        <authorList>
            <person name="Isaki S."/>
            <person name="Hosoyama A."/>
            <person name="Tsuchikane K."/>
            <person name="Katsumata H."/>
            <person name="Ando Y."/>
            <person name="Yamazaki S."/>
            <person name="Fujita N."/>
        </authorList>
    </citation>
    <scope>NUCLEOTIDE SEQUENCE [LARGE SCALE GENOMIC DNA]</scope>
    <source>
        <strain evidence="3 4">NBRC 16725</strain>
    </source>
</reference>
<dbReference type="Proteomes" id="UP000016568">
    <property type="component" value="Unassembled WGS sequence"/>
</dbReference>
<dbReference type="Pfam" id="PF00866">
    <property type="entry name" value="Ring_hydroxyl_B"/>
    <property type="match status" value="1"/>
</dbReference>
<dbReference type="CDD" id="cd00667">
    <property type="entry name" value="ring_hydroxylating_dioxygenases_beta"/>
    <property type="match status" value="1"/>
</dbReference>
<protein>
    <submittedName>
        <fullName evidence="3">Putative naphthalene dioxygenase small subunit</fullName>
    </submittedName>
</protein>
<dbReference type="PANTHER" id="PTHR41534:SF2">
    <property type="entry name" value="3-PHENYLPROPIONATE_CINNAMIC ACID DIOXYGENASE SUBUNIT BETA"/>
    <property type="match status" value="1"/>
</dbReference>
<organism evidence="3 4">
    <name type="scientific">Caenibius tardaugens NBRC 16725</name>
    <dbReference type="NCBI Taxonomy" id="1219035"/>
    <lineage>
        <taxon>Bacteria</taxon>
        <taxon>Pseudomonadati</taxon>
        <taxon>Pseudomonadota</taxon>
        <taxon>Alphaproteobacteria</taxon>
        <taxon>Sphingomonadales</taxon>
        <taxon>Erythrobacteraceae</taxon>
        <taxon>Caenibius</taxon>
    </lineage>
</organism>
<dbReference type="AlphaFoldDB" id="U2YI86"/>
<keyword evidence="4" id="KW-1185">Reference proteome</keyword>